<dbReference type="Gene3D" id="1.25.40.10">
    <property type="entry name" value="Tetratricopeptide repeat domain"/>
    <property type="match status" value="1"/>
</dbReference>
<protein>
    <recommendedName>
        <fullName evidence="4">Golgi to ER traffic protein 4 homolog</fullName>
    </recommendedName>
</protein>
<evidence type="ECO:0008006" key="4">
    <source>
        <dbReference type="Google" id="ProtNLM"/>
    </source>
</evidence>
<gene>
    <name evidence="2" type="ORF">Esi_0071_0063</name>
</gene>
<dbReference type="GO" id="GO:0005829">
    <property type="term" value="C:cytosol"/>
    <property type="evidence" value="ECO:0007669"/>
    <property type="project" value="TreeGrafter"/>
</dbReference>
<dbReference type="GO" id="GO:0045048">
    <property type="term" value="P:protein insertion into ER membrane"/>
    <property type="evidence" value="ECO:0007669"/>
    <property type="project" value="InterPro"/>
</dbReference>
<comment type="similarity">
    <text evidence="1">Belongs to the GET4 family.</text>
</comment>
<dbReference type="Proteomes" id="UP000002630">
    <property type="component" value="Unassembled WGS sequence"/>
</dbReference>
<name>D7G636_ECTSI</name>
<dbReference type="OrthoDB" id="10252405at2759"/>
<dbReference type="PANTHER" id="PTHR12875">
    <property type="entry name" value="GOLGI TO ER TRAFFIC PROTEIN 4 HOMOLOG"/>
    <property type="match status" value="1"/>
</dbReference>
<dbReference type="STRING" id="2880.D7G636"/>
<dbReference type="Pfam" id="PF04190">
    <property type="entry name" value="GET4"/>
    <property type="match status" value="1"/>
</dbReference>
<keyword evidence="3" id="KW-1185">Reference proteome</keyword>
<dbReference type="InParanoid" id="D7G636"/>
<dbReference type="InterPro" id="IPR007317">
    <property type="entry name" value="GET4"/>
</dbReference>
<accession>D7G636</accession>
<sequence length="311" mass="34041">MSRRRKPGGNSLDVVQRLQQRVSEGEFYEALQLYKTSYSRLKAQGRLDDAEELLTAGAIAMSKENELNAATELGLLIVTSFEENGREVDEARLSQLKRVAVAMTPGVEMSEFLKRAIRWTRHTKTEAAFELRLIMARSAVTTGNLAEAARYFAVSGCPTEYSALVKQWAAKGYPGETDLFICRAVLHTLSYDRTEDAGVLLDACASWVLGEDAASSPGSEASSGAQAVLESPLWHFTRFVVELCQVKSLAGSPSQEMAAAFNKLREVYRASLERDVNLDDLLNRIGDVHFGIKPPQPGGLMGMLGQLMGGT</sequence>
<proteinExistence type="inferred from homology"/>
<dbReference type="InterPro" id="IPR011990">
    <property type="entry name" value="TPR-like_helical_dom_sf"/>
</dbReference>
<dbReference type="EMBL" id="FN649760">
    <property type="protein sequence ID" value="CBJ27445.1"/>
    <property type="molecule type" value="Genomic_DNA"/>
</dbReference>
<organism evidence="2 3">
    <name type="scientific">Ectocarpus siliculosus</name>
    <name type="common">Brown alga</name>
    <name type="synonym">Conferva siliculosa</name>
    <dbReference type="NCBI Taxonomy" id="2880"/>
    <lineage>
        <taxon>Eukaryota</taxon>
        <taxon>Sar</taxon>
        <taxon>Stramenopiles</taxon>
        <taxon>Ochrophyta</taxon>
        <taxon>PX clade</taxon>
        <taxon>Phaeophyceae</taxon>
        <taxon>Ectocarpales</taxon>
        <taxon>Ectocarpaceae</taxon>
        <taxon>Ectocarpus</taxon>
    </lineage>
</organism>
<dbReference type="eggNOG" id="KOG3024">
    <property type="taxonomic scope" value="Eukaryota"/>
</dbReference>
<dbReference type="AlphaFoldDB" id="D7G636"/>
<reference evidence="2 3" key="1">
    <citation type="journal article" date="2010" name="Nature">
        <title>The Ectocarpus genome and the independent evolution of multicellularity in brown algae.</title>
        <authorList>
            <person name="Cock J.M."/>
            <person name="Sterck L."/>
            <person name="Rouze P."/>
            <person name="Scornet D."/>
            <person name="Allen A.E."/>
            <person name="Amoutzias G."/>
            <person name="Anthouard V."/>
            <person name="Artiguenave F."/>
            <person name="Aury J.M."/>
            <person name="Badger J.H."/>
            <person name="Beszteri B."/>
            <person name="Billiau K."/>
            <person name="Bonnet E."/>
            <person name="Bothwell J.H."/>
            <person name="Bowler C."/>
            <person name="Boyen C."/>
            <person name="Brownlee C."/>
            <person name="Carrano C.J."/>
            <person name="Charrier B."/>
            <person name="Cho G.Y."/>
            <person name="Coelho S.M."/>
            <person name="Collen J."/>
            <person name="Corre E."/>
            <person name="Da Silva C."/>
            <person name="Delage L."/>
            <person name="Delaroque N."/>
            <person name="Dittami S.M."/>
            <person name="Doulbeau S."/>
            <person name="Elias M."/>
            <person name="Farnham G."/>
            <person name="Gachon C.M."/>
            <person name="Gschloessl B."/>
            <person name="Heesch S."/>
            <person name="Jabbari K."/>
            <person name="Jubin C."/>
            <person name="Kawai H."/>
            <person name="Kimura K."/>
            <person name="Kloareg B."/>
            <person name="Kupper F.C."/>
            <person name="Lang D."/>
            <person name="Le Bail A."/>
            <person name="Leblanc C."/>
            <person name="Lerouge P."/>
            <person name="Lohr M."/>
            <person name="Lopez P.J."/>
            <person name="Martens C."/>
            <person name="Maumus F."/>
            <person name="Michel G."/>
            <person name="Miranda-Saavedra D."/>
            <person name="Morales J."/>
            <person name="Moreau H."/>
            <person name="Motomura T."/>
            <person name="Nagasato C."/>
            <person name="Napoli C.A."/>
            <person name="Nelson D.R."/>
            <person name="Nyvall-Collen P."/>
            <person name="Peters A.F."/>
            <person name="Pommier C."/>
            <person name="Potin P."/>
            <person name="Poulain J."/>
            <person name="Quesneville H."/>
            <person name="Read B."/>
            <person name="Rensing S.A."/>
            <person name="Ritter A."/>
            <person name="Rousvoal S."/>
            <person name="Samanta M."/>
            <person name="Samson G."/>
            <person name="Schroeder D.C."/>
            <person name="Segurens B."/>
            <person name="Strittmatter M."/>
            <person name="Tonon T."/>
            <person name="Tregear J.W."/>
            <person name="Valentin K."/>
            <person name="von Dassow P."/>
            <person name="Yamagishi T."/>
            <person name="Van de Peer Y."/>
            <person name="Wincker P."/>
        </authorList>
    </citation>
    <scope>NUCLEOTIDE SEQUENCE [LARGE SCALE GENOMIC DNA]</scope>
    <source>
        <strain evidence="3">Ec32 / CCAP1310/4</strain>
    </source>
</reference>
<evidence type="ECO:0000313" key="2">
    <source>
        <dbReference type="EMBL" id="CBJ27445.1"/>
    </source>
</evidence>
<evidence type="ECO:0000256" key="1">
    <source>
        <dbReference type="ARBA" id="ARBA00005351"/>
    </source>
</evidence>
<dbReference type="PANTHER" id="PTHR12875:SF0">
    <property type="entry name" value="GOLGI TO ER TRAFFIC PROTEIN 4 HOMOLOG"/>
    <property type="match status" value="1"/>
</dbReference>
<evidence type="ECO:0000313" key="3">
    <source>
        <dbReference type="Proteomes" id="UP000002630"/>
    </source>
</evidence>